<dbReference type="EMBL" id="BLJE01000001">
    <property type="protein sequence ID" value="GFE63635.1"/>
    <property type="molecule type" value="Genomic_DNA"/>
</dbReference>
<dbReference type="OrthoDB" id="9805710at2"/>
<proteinExistence type="predicted"/>
<dbReference type="AlphaFoldDB" id="A0A6N6JBT4"/>
<sequence>MKLNKLSDIFSTTGQISSSDFPVIRALGFRSVICNRPDGEDIAQQLFKEIEPFAANAGLEIAYVPISRTGADDDTLRRFQAAFDRLPKPVLAFSGTGSRCQDIYKKIAAGT</sequence>
<dbReference type="Gene3D" id="3.90.190.10">
    <property type="entry name" value="Protein tyrosine phosphatase superfamily"/>
    <property type="match status" value="1"/>
</dbReference>
<evidence type="ECO:0000313" key="2">
    <source>
        <dbReference type="EMBL" id="GFE63635.1"/>
    </source>
</evidence>
<comment type="caution">
    <text evidence="2">The sequence shown here is derived from an EMBL/GenBank/DDBJ whole genome shotgun (WGS) entry which is preliminary data.</text>
</comment>
<name>A0A6N6JBT4_9RHOB</name>
<gene>
    <name evidence="2" type="ORF">KIN_07090</name>
</gene>
<dbReference type="RefSeq" id="WP_159804556.1">
    <property type="nucleotide sequence ID" value="NZ_BLJE01000001.1"/>
</dbReference>
<organism evidence="2 3">
    <name type="scientific">Litoreibacter roseus</name>
    <dbReference type="NCBI Taxonomy" id="2601869"/>
    <lineage>
        <taxon>Bacteria</taxon>
        <taxon>Pseudomonadati</taxon>
        <taxon>Pseudomonadota</taxon>
        <taxon>Alphaproteobacteria</taxon>
        <taxon>Rhodobacterales</taxon>
        <taxon>Roseobacteraceae</taxon>
        <taxon>Litoreibacter</taxon>
    </lineage>
</organism>
<protein>
    <recommendedName>
        <fullName evidence="1">Beta-lactamase hydrolase-like protein phosphatase-like domain-containing protein</fullName>
    </recommendedName>
</protein>
<dbReference type="InterPro" id="IPR005939">
    <property type="entry name" value="BLH_phosphatase-like"/>
</dbReference>
<keyword evidence="3" id="KW-1185">Reference proteome</keyword>
<feature type="domain" description="Beta-lactamase hydrolase-like protein phosphatase-like" evidence="1">
    <location>
        <begin position="5"/>
        <end position="104"/>
    </location>
</feature>
<dbReference type="Pfam" id="PF04273">
    <property type="entry name" value="BLH_phosphatase"/>
    <property type="match status" value="1"/>
</dbReference>
<evidence type="ECO:0000313" key="3">
    <source>
        <dbReference type="Proteomes" id="UP000436822"/>
    </source>
</evidence>
<dbReference type="Proteomes" id="UP000436822">
    <property type="component" value="Unassembled WGS sequence"/>
</dbReference>
<dbReference type="GO" id="GO:0016787">
    <property type="term" value="F:hydrolase activity"/>
    <property type="evidence" value="ECO:0007669"/>
    <property type="project" value="InterPro"/>
</dbReference>
<dbReference type="InterPro" id="IPR029021">
    <property type="entry name" value="Prot-tyrosine_phosphatase-like"/>
</dbReference>
<accession>A0A6N6JBT4</accession>
<reference evidence="2 3" key="1">
    <citation type="submission" date="2019-12" db="EMBL/GenBank/DDBJ databases">
        <title>Litoreibacter badius sp. nov., a novel bacteriochlorophyll a-containing bacterium in the genus Litoreibacter.</title>
        <authorList>
            <person name="Kanamuro M."/>
            <person name="Takabe Y."/>
            <person name="Mori K."/>
            <person name="Takaichi S."/>
            <person name="Hanada S."/>
        </authorList>
    </citation>
    <scope>NUCLEOTIDE SEQUENCE [LARGE SCALE GENOMIC DNA]</scope>
    <source>
        <strain evidence="2 3">K6</strain>
    </source>
</reference>
<evidence type="ECO:0000259" key="1">
    <source>
        <dbReference type="Pfam" id="PF04273"/>
    </source>
</evidence>